<dbReference type="PROSITE" id="PS51450">
    <property type="entry name" value="LRR"/>
    <property type="match status" value="1"/>
</dbReference>
<dbReference type="PANTHER" id="PTHR48051">
    <property type="match status" value="1"/>
</dbReference>
<feature type="domain" description="RING-type" evidence="7">
    <location>
        <begin position="611"/>
        <end position="646"/>
    </location>
</feature>
<dbReference type="PROSITE" id="PS50089">
    <property type="entry name" value="ZF_RING_2"/>
    <property type="match status" value="1"/>
</dbReference>
<dbReference type="SUPFAM" id="SSF52058">
    <property type="entry name" value="L domain-like"/>
    <property type="match status" value="1"/>
</dbReference>
<dbReference type="InterPro" id="IPR001611">
    <property type="entry name" value="Leu-rich_rpt"/>
</dbReference>
<dbReference type="SMART" id="SM00184">
    <property type="entry name" value="RING"/>
    <property type="match status" value="1"/>
</dbReference>
<proteinExistence type="evidence at transcript level"/>
<dbReference type="SUPFAM" id="SSF57850">
    <property type="entry name" value="RING/U-box"/>
    <property type="match status" value="1"/>
</dbReference>
<evidence type="ECO:0000256" key="5">
    <source>
        <dbReference type="PROSITE-ProRule" id="PRU00175"/>
    </source>
</evidence>
<sequence length="658" mass="75819">MGTEKKRKSEKFSEILESKLYIVRTSEGELADISCCGLRKVPPGFYNLCRVFRKEILDLHSNELSSLNASDKEEDLLKMDSILREINASKNLLRIFPKSLLSIRSLTAIDLSENQINEIPNEIDVLYNLQRLNLKSNRLRAIPATIGKLKNLRELDISLNMVRQLPVEISHLDNLQELLMDIERMEFPPVDVCKRDLTSLKRYLMDLSLCDDHPLDSDAVSDECDRIANEEHPGSIQTINANNPIQYPDKETAVDEPIPFDVEERDRERRMRFEELAKEQEELDFLVEKVFAQRLRDSQSIADAVAQLESHAQGIIENALNMLINSNTVSRDVDEDELDAVLCKRRAELQREHEEWLKTTEEESAVLSEFLCNEAEERRQKSMEEIARRVAEVDVLILSKCEVERKKFEKLCAEIMADQNVLEDLIISMRERADERSRMLQSQIDLIEKALIDISVIEIKRKKDQNSSNARQLEEERLSLSRLYEQYMAERDFRRKQLFMQMRADIEKEQDSQRRIAAECLRRYAEMIAPPESCGSPQRRSASGAERFGHFMALFGRKKKLSRTHSSRKAVDSSAIKRKGSLPSDSMILTASTSNNPSNRGIVKARYEEECVVCLNMPVKVVISPCGHVCLCEQCATTLQECPLCRTHISNRILLFYS</sequence>
<evidence type="ECO:0000313" key="8">
    <source>
        <dbReference type="EMBL" id="ADY42912.1"/>
    </source>
</evidence>
<protein>
    <submittedName>
        <fullName evidence="8">E3 ubiquitin-protein ligase LRSAM1</fullName>
    </submittedName>
</protein>
<accession>F1KYF8</accession>
<dbReference type="Gene3D" id="3.30.40.10">
    <property type="entry name" value="Zinc/RING finger domain, C3HC4 (zinc finger)"/>
    <property type="match status" value="1"/>
</dbReference>
<dbReference type="SMART" id="SM00369">
    <property type="entry name" value="LRR_TYP"/>
    <property type="match status" value="3"/>
</dbReference>
<dbReference type="InterPro" id="IPR032675">
    <property type="entry name" value="LRR_dom_sf"/>
</dbReference>
<evidence type="ECO:0000256" key="3">
    <source>
        <dbReference type="ARBA" id="ARBA00022771"/>
    </source>
</evidence>
<keyword evidence="1" id="KW-0433">Leucine-rich repeat</keyword>
<keyword evidence="4" id="KW-0862">Zinc</keyword>
<feature type="coiled-coil region" evidence="6">
    <location>
        <begin position="456"/>
        <end position="490"/>
    </location>
</feature>
<keyword evidence="3 5" id="KW-0863">Zinc-finger</keyword>
<reference evidence="8" key="1">
    <citation type="journal article" date="2011" name="Genome Res.">
        <title>Deep small RNA sequencing from the nematode Ascaris reveals conservation, functional diversification, and novel developmental profiles.</title>
        <authorList>
            <person name="Wang J."/>
            <person name="Czech B."/>
            <person name="Crunk A."/>
            <person name="Wallace A."/>
            <person name="Mitreva M."/>
            <person name="Hannon G.J."/>
            <person name="Davis R.E."/>
        </authorList>
    </citation>
    <scope>NUCLEOTIDE SEQUENCE</scope>
</reference>
<dbReference type="InterPro" id="IPR003591">
    <property type="entry name" value="Leu-rich_rpt_typical-subtyp"/>
</dbReference>
<dbReference type="GO" id="GO:0005737">
    <property type="term" value="C:cytoplasm"/>
    <property type="evidence" value="ECO:0007669"/>
    <property type="project" value="TreeGrafter"/>
</dbReference>
<keyword evidence="6" id="KW-0175">Coiled coil</keyword>
<dbReference type="PANTHER" id="PTHR48051:SF47">
    <property type="entry name" value="LEUCINE RICH REPEAT AND STERILE ALPHA MOTIF CONTAINING 1"/>
    <property type="match status" value="1"/>
</dbReference>
<name>F1KYF8_ASCSU</name>
<evidence type="ECO:0000256" key="6">
    <source>
        <dbReference type="SAM" id="Coils"/>
    </source>
</evidence>
<dbReference type="Pfam" id="PF13920">
    <property type="entry name" value="zf-C3HC4_3"/>
    <property type="match status" value="1"/>
</dbReference>
<dbReference type="GO" id="GO:0008270">
    <property type="term" value="F:zinc ion binding"/>
    <property type="evidence" value="ECO:0007669"/>
    <property type="project" value="UniProtKB-KW"/>
</dbReference>
<dbReference type="InterPro" id="IPR013083">
    <property type="entry name" value="Znf_RING/FYVE/PHD"/>
</dbReference>
<evidence type="ECO:0000256" key="1">
    <source>
        <dbReference type="ARBA" id="ARBA00022614"/>
    </source>
</evidence>
<evidence type="ECO:0000256" key="4">
    <source>
        <dbReference type="ARBA" id="ARBA00022833"/>
    </source>
</evidence>
<evidence type="ECO:0000259" key="7">
    <source>
        <dbReference type="PROSITE" id="PS50089"/>
    </source>
</evidence>
<dbReference type="EMBL" id="JI168031">
    <property type="protein sequence ID" value="ADY42912.1"/>
    <property type="molecule type" value="mRNA"/>
</dbReference>
<organism evidence="8">
    <name type="scientific">Ascaris suum</name>
    <name type="common">Pig roundworm</name>
    <name type="synonym">Ascaris lumbricoides</name>
    <dbReference type="NCBI Taxonomy" id="6253"/>
    <lineage>
        <taxon>Eukaryota</taxon>
        <taxon>Metazoa</taxon>
        <taxon>Ecdysozoa</taxon>
        <taxon>Nematoda</taxon>
        <taxon>Chromadorea</taxon>
        <taxon>Rhabditida</taxon>
        <taxon>Spirurina</taxon>
        <taxon>Ascaridomorpha</taxon>
        <taxon>Ascaridoidea</taxon>
        <taxon>Ascarididae</taxon>
        <taxon>Ascaris</taxon>
    </lineage>
</organism>
<evidence type="ECO:0000256" key="2">
    <source>
        <dbReference type="ARBA" id="ARBA00022737"/>
    </source>
</evidence>
<dbReference type="Pfam" id="PF13855">
    <property type="entry name" value="LRR_8"/>
    <property type="match status" value="1"/>
</dbReference>
<dbReference type="Gene3D" id="3.80.10.10">
    <property type="entry name" value="Ribonuclease Inhibitor"/>
    <property type="match status" value="1"/>
</dbReference>
<dbReference type="AlphaFoldDB" id="F1KYF8"/>
<keyword evidence="3 5" id="KW-0479">Metal-binding</keyword>
<dbReference type="InterPro" id="IPR001841">
    <property type="entry name" value="Znf_RING"/>
</dbReference>
<dbReference type="InterPro" id="IPR050216">
    <property type="entry name" value="LRR_domain-containing"/>
</dbReference>
<keyword evidence="2" id="KW-0677">Repeat</keyword>